<keyword evidence="3 7" id="KW-1133">Transmembrane helix</keyword>
<dbReference type="GO" id="GO:0016020">
    <property type="term" value="C:membrane"/>
    <property type="evidence" value="ECO:0007669"/>
    <property type="project" value="UniProtKB-SubCell"/>
</dbReference>
<dbReference type="AlphaFoldDB" id="A0A397B966"/>
<evidence type="ECO:0000256" key="6">
    <source>
        <dbReference type="SAM" id="MobiDB-lite"/>
    </source>
</evidence>
<dbReference type="GO" id="GO:0006816">
    <property type="term" value="P:calcium ion transport"/>
    <property type="evidence" value="ECO:0007669"/>
    <property type="project" value="InterPro"/>
</dbReference>
<dbReference type="EMBL" id="QUTA01005580">
    <property type="protein sequence ID" value="RHY15089.1"/>
    <property type="molecule type" value="Genomic_DNA"/>
</dbReference>
<sequence>NRTKRPFLGNVVTNDDLSPLALIQKLYDTYGNLVVLVPPGRKPAGAAAAIVHSATTAAAKKLSVIHDAVLLPPTTSPIRKSKGGSTMAASWWSWPGLHAAKKYFVHSKHPGQAIASSPRRTPRQKQLDKVIVVATASIDHEAAILDRYLASVQRDGATQHLLQEELHHMIRRILSVETAMKHESETISDLPKTTTTLDDIILRLVEHFKLLKYSKLSKVSVILLDVFSQMINSQDLSQRHAMQVRLNHLGLTSLVVTIVSSTTDPLVFDRCVALGIALLDGMNNKVQDNFYDIWVDCKATRFFDRIKHRIDKATDVVRRQAQVDDSVDAYASIKRPPHRQNVWTDTVMSFPSSSSSSTDPTRTIVHVFRFLQLLCEGHVLKIQRVLLAQPLWHGQVNLVEATTTFLLEVHSRMTSPNLTILKQLFDTVTEFCQGPFLDAQECVANYKFISAVNELLVVVPPTTGNADAVARVRLLKGSVVIALLSLIEGRTDAIIHDRLVTELNFDTIKDNLVQVHAYFLAQYDGTYDGNSACSTDAYLTMGFNLHILMQHLKQHQPQLAQTVQPKVGRLGQEMADSDDLHKFFQDKCGRVEILWRRLDADDNSDDRTHDLVHMYFPVHPICFCLTERSKARLKATINTDGGGTSKLADFFSRMPTLLHEMEYHSQLLQRRLITRLAVHTTSLRKLSFVLALALNGVVLMTFRALDSDTDPVVDIRSYVLPAFPDDGDSEIHAVLRILGTCQVILCSILFVLYAVHTAPPLVMDRWYQRKKLQLLQHKRPLRAVVASHVAIENRFPTADTRHDHHKRSLTDVEDLSRLLGDRVEDLKNVLKAIVYPGRSLLLLVALYILVVYIFAVVGFYFFRPDYTPERKSNPDAPLRCSTLFLCFLTTLDEGFKQNGGLGGFLVPRERGTDPLAYQRMMLMFYLLVCSYDLLYNVILIIILVNISFGLIVDTFATIRTSHKDKLDGLHDRCFICSIDGYTFDRLTARGFHFHTHMEHNMWHYLCLFVHINKKPVTEYDGMELALAMQMARFDVTFFPNHRAMALERMAAQTTGDVWRHDDGDHHPSDATDDRPTVSQFVRPTAQRMGMPGDHFHDKGGKGLSSPHLGPASSQQYSVEKTLNDLVEHQVAMRARQNEMEALQRQLAAAQDSMMQLLTAKLTTPPMTLENEARPSRPKQFTFNGITEDQPR</sequence>
<evidence type="ECO:0000256" key="3">
    <source>
        <dbReference type="ARBA" id="ARBA00022989"/>
    </source>
</evidence>
<accession>A0A397B966</accession>
<dbReference type="Pfam" id="PF00520">
    <property type="entry name" value="Ion_trans"/>
    <property type="match status" value="1"/>
</dbReference>
<evidence type="ECO:0000313" key="10">
    <source>
        <dbReference type="EMBL" id="RHY15089.1"/>
    </source>
</evidence>
<feature type="region of interest" description="Disordered" evidence="6">
    <location>
        <begin position="1057"/>
        <end position="1116"/>
    </location>
</feature>
<keyword evidence="5" id="KW-0175">Coiled coil</keyword>
<dbReference type="Proteomes" id="UP000266239">
    <property type="component" value="Unassembled WGS sequence"/>
</dbReference>
<keyword evidence="4 7" id="KW-0472">Membrane</keyword>
<feature type="domain" description="RyR/IP3R Homology associated" evidence="9">
    <location>
        <begin position="362"/>
        <end position="456"/>
    </location>
</feature>
<feature type="domain" description="Ion transport" evidence="8">
    <location>
        <begin position="821"/>
        <end position="959"/>
    </location>
</feature>
<comment type="subcellular location">
    <subcellularLocation>
        <location evidence="1">Membrane</location>
        <topology evidence="1">Multi-pass membrane protein</topology>
    </subcellularLocation>
</comment>
<dbReference type="VEuPathDB" id="FungiDB:H257_13636"/>
<evidence type="ECO:0000259" key="8">
    <source>
        <dbReference type="Pfam" id="PF00520"/>
    </source>
</evidence>
<proteinExistence type="predicted"/>
<keyword evidence="2 7" id="KW-0812">Transmembrane</keyword>
<evidence type="ECO:0000256" key="2">
    <source>
        <dbReference type="ARBA" id="ARBA00022692"/>
    </source>
</evidence>
<evidence type="ECO:0000256" key="1">
    <source>
        <dbReference type="ARBA" id="ARBA00004141"/>
    </source>
</evidence>
<dbReference type="InterPro" id="IPR005821">
    <property type="entry name" value="Ion_trans_dom"/>
</dbReference>
<dbReference type="Pfam" id="PF08454">
    <property type="entry name" value="RIH_assoc"/>
    <property type="match status" value="1"/>
</dbReference>
<feature type="compositionally biased region" description="Basic and acidic residues" evidence="6">
    <location>
        <begin position="1057"/>
        <end position="1075"/>
    </location>
</feature>
<dbReference type="GO" id="GO:0005216">
    <property type="term" value="F:monoatomic ion channel activity"/>
    <property type="evidence" value="ECO:0007669"/>
    <property type="project" value="InterPro"/>
</dbReference>
<name>A0A397B966_APHAT</name>
<comment type="caution">
    <text evidence="10">The sequence shown here is derived from an EMBL/GenBank/DDBJ whole genome shotgun (WGS) entry which is preliminary data.</text>
</comment>
<dbReference type="InterPro" id="IPR015925">
    <property type="entry name" value="Ryanodine_IP3_receptor"/>
</dbReference>
<dbReference type="PANTHER" id="PTHR13715:SF99">
    <property type="entry name" value="INOSITOL 1,4,5-TRISPHOSPHATE RECEPTOR-LIKE PROTEIN A"/>
    <property type="match status" value="1"/>
</dbReference>
<evidence type="ECO:0000313" key="11">
    <source>
        <dbReference type="Proteomes" id="UP000266239"/>
    </source>
</evidence>
<dbReference type="Gene3D" id="1.10.287.70">
    <property type="match status" value="1"/>
</dbReference>
<feature type="transmembrane region" description="Helical" evidence="7">
    <location>
        <begin position="933"/>
        <end position="956"/>
    </location>
</feature>
<feature type="compositionally biased region" description="Polar residues" evidence="6">
    <location>
        <begin position="1178"/>
        <end position="1191"/>
    </location>
</feature>
<organism evidence="10 11">
    <name type="scientific">Aphanomyces astaci</name>
    <name type="common">Crayfish plague agent</name>
    <dbReference type="NCBI Taxonomy" id="112090"/>
    <lineage>
        <taxon>Eukaryota</taxon>
        <taxon>Sar</taxon>
        <taxon>Stramenopiles</taxon>
        <taxon>Oomycota</taxon>
        <taxon>Saprolegniomycetes</taxon>
        <taxon>Saprolegniales</taxon>
        <taxon>Verrucalvaceae</taxon>
        <taxon>Aphanomyces</taxon>
    </lineage>
</organism>
<feature type="coiled-coil region" evidence="5">
    <location>
        <begin position="1125"/>
        <end position="1159"/>
    </location>
</feature>
<feature type="non-terminal residue" evidence="10">
    <location>
        <position position="1"/>
    </location>
</feature>
<gene>
    <name evidence="10" type="ORF">DYB25_003702</name>
</gene>
<evidence type="ECO:0000256" key="5">
    <source>
        <dbReference type="SAM" id="Coils"/>
    </source>
</evidence>
<evidence type="ECO:0000256" key="7">
    <source>
        <dbReference type="SAM" id="Phobius"/>
    </source>
</evidence>
<feature type="region of interest" description="Disordered" evidence="6">
    <location>
        <begin position="1167"/>
        <end position="1191"/>
    </location>
</feature>
<feature type="transmembrane region" description="Helical" evidence="7">
    <location>
        <begin position="840"/>
        <end position="862"/>
    </location>
</feature>
<evidence type="ECO:0000256" key="4">
    <source>
        <dbReference type="ARBA" id="ARBA00023136"/>
    </source>
</evidence>
<evidence type="ECO:0008006" key="12">
    <source>
        <dbReference type="Google" id="ProtNLM"/>
    </source>
</evidence>
<dbReference type="InterPro" id="IPR013662">
    <property type="entry name" value="RIH_assoc-dom"/>
</dbReference>
<dbReference type="PANTHER" id="PTHR13715">
    <property type="entry name" value="RYANODINE RECEPTOR AND IP3 RECEPTOR"/>
    <property type="match status" value="1"/>
</dbReference>
<evidence type="ECO:0000259" key="9">
    <source>
        <dbReference type="Pfam" id="PF08454"/>
    </source>
</evidence>
<protein>
    <recommendedName>
        <fullName evidence="12">Ion transport domain-containing protein</fullName>
    </recommendedName>
</protein>
<reference evidence="10 11" key="1">
    <citation type="submission" date="2018-08" db="EMBL/GenBank/DDBJ databases">
        <title>Aphanomyces genome sequencing and annotation.</title>
        <authorList>
            <person name="Minardi D."/>
            <person name="Oidtmann B."/>
            <person name="Van Der Giezen M."/>
            <person name="Studholme D.J."/>
        </authorList>
    </citation>
    <scope>NUCLEOTIDE SEQUENCE [LARGE SCALE GENOMIC DNA]</scope>
    <source>
        <strain evidence="10 11">Yx</strain>
    </source>
</reference>